<sequence length="131" mass="14858">MIYKGYERALYLFVAFIPLFLCTPEDNECSLMAILSGRRNETESCNILSLLRQRVAIITTEKFGMKALRSWPKLRNKTSSLLKTCPGPGAVCRVNGKRTCICPPSYVCDAVKQSTMLYSCEKLKYFVQLRG</sequence>
<comment type="caution">
    <text evidence="2">The sequence shown here is derived from an EMBL/GenBank/DDBJ whole genome shotgun (WGS) entry which is preliminary data.</text>
</comment>
<accession>A0AA36DP84</accession>
<evidence type="ECO:0000313" key="3">
    <source>
        <dbReference type="Proteomes" id="UP001176961"/>
    </source>
</evidence>
<reference evidence="2" key="1">
    <citation type="submission" date="2023-07" db="EMBL/GenBank/DDBJ databases">
        <authorList>
            <consortium name="CYATHOMIX"/>
        </authorList>
    </citation>
    <scope>NUCLEOTIDE SEQUENCE</scope>
    <source>
        <strain evidence="2">N/A</strain>
    </source>
</reference>
<dbReference type="EMBL" id="CATQJL010000001">
    <property type="protein sequence ID" value="CAJ0591296.1"/>
    <property type="molecule type" value="Genomic_DNA"/>
</dbReference>
<evidence type="ECO:0000256" key="1">
    <source>
        <dbReference type="SAM" id="SignalP"/>
    </source>
</evidence>
<evidence type="ECO:0008006" key="4">
    <source>
        <dbReference type="Google" id="ProtNLM"/>
    </source>
</evidence>
<organism evidence="2 3">
    <name type="scientific">Cylicocyclus nassatus</name>
    <name type="common">Nematode worm</name>
    <dbReference type="NCBI Taxonomy" id="53992"/>
    <lineage>
        <taxon>Eukaryota</taxon>
        <taxon>Metazoa</taxon>
        <taxon>Ecdysozoa</taxon>
        <taxon>Nematoda</taxon>
        <taxon>Chromadorea</taxon>
        <taxon>Rhabditida</taxon>
        <taxon>Rhabditina</taxon>
        <taxon>Rhabditomorpha</taxon>
        <taxon>Strongyloidea</taxon>
        <taxon>Strongylidae</taxon>
        <taxon>Cylicocyclus</taxon>
    </lineage>
</organism>
<feature type="signal peptide" evidence="1">
    <location>
        <begin position="1"/>
        <end position="22"/>
    </location>
</feature>
<gene>
    <name evidence="2" type="ORF">CYNAS_LOCUS3279</name>
</gene>
<keyword evidence="3" id="KW-1185">Reference proteome</keyword>
<dbReference type="Proteomes" id="UP001176961">
    <property type="component" value="Unassembled WGS sequence"/>
</dbReference>
<proteinExistence type="predicted"/>
<dbReference type="AlphaFoldDB" id="A0AA36DP84"/>
<name>A0AA36DP84_CYLNA</name>
<protein>
    <recommendedName>
        <fullName evidence="4">Cocaine- and amphetamine-regulated transcript protein</fullName>
    </recommendedName>
</protein>
<keyword evidence="1" id="KW-0732">Signal</keyword>
<feature type="chain" id="PRO_5041321390" description="Cocaine- and amphetamine-regulated transcript protein" evidence="1">
    <location>
        <begin position="23"/>
        <end position="131"/>
    </location>
</feature>
<evidence type="ECO:0000313" key="2">
    <source>
        <dbReference type="EMBL" id="CAJ0591296.1"/>
    </source>
</evidence>